<dbReference type="GO" id="GO:0046033">
    <property type="term" value="P:AMP metabolic process"/>
    <property type="evidence" value="ECO:0007669"/>
    <property type="project" value="UniProtKB-UniRule"/>
</dbReference>
<feature type="binding site" evidence="6">
    <location>
        <position position="58"/>
    </location>
    <ligand>
        <name>AMP</name>
        <dbReference type="ChEBI" id="CHEBI:456215"/>
    </ligand>
</feature>
<dbReference type="CDD" id="cd01428">
    <property type="entry name" value="ADK"/>
    <property type="match status" value="1"/>
</dbReference>
<feature type="region of interest" description="LID" evidence="6">
    <location>
        <begin position="153"/>
        <end position="190"/>
    </location>
</feature>
<dbReference type="STRING" id="29170.A0A368GQD2"/>
<dbReference type="EMBL" id="JOJR01000077">
    <property type="protein sequence ID" value="RCN46583.1"/>
    <property type="molecule type" value="Genomic_DNA"/>
</dbReference>
<comment type="caution">
    <text evidence="8">The sequence shown here is derived from an EMBL/GenBank/DDBJ whole genome shotgun (WGS) entry which is preliminary data.</text>
</comment>
<dbReference type="PANTHER" id="PTHR23359">
    <property type="entry name" value="NUCLEOTIDE KINASE"/>
    <property type="match status" value="1"/>
</dbReference>
<feature type="binding site" evidence="6">
    <location>
        <position position="187"/>
    </location>
    <ligand>
        <name>AMP</name>
        <dbReference type="ChEBI" id="CHEBI:456215"/>
    </ligand>
</feature>
<feature type="domain" description="Adenylate kinase active site lid" evidence="7">
    <location>
        <begin position="154"/>
        <end position="189"/>
    </location>
</feature>
<keyword evidence="4 6" id="KW-0067">ATP-binding</keyword>
<accession>A0A368GQD2</accession>
<evidence type="ECO:0000256" key="3">
    <source>
        <dbReference type="ARBA" id="ARBA00022777"/>
    </source>
</evidence>
<dbReference type="NCBIfam" id="TIGR01351">
    <property type="entry name" value="adk"/>
    <property type="match status" value="1"/>
</dbReference>
<keyword evidence="3 6" id="KW-0418">Kinase</keyword>
<evidence type="ECO:0000256" key="2">
    <source>
        <dbReference type="ARBA" id="ARBA00022741"/>
    </source>
</evidence>
<feature type="binding site" evidence="6">
    <location>
        <begin position="163"/>
        <end position="164"/>
    </location>
    <ligand>
        <name>ATP</name>
        <dbReference type="ChEBI" id="CHEBI:30616"/>
    </ligand>
</feature>
<dbReference type="InterPro" id="IPR027417">
    <property type="entry name" value="P-loop_NTPase"/>
</dbReference>
<dbReference type="PROSITE" id="PS00113">
    <property type="entry name" value="ADENYLATE_KINASE"/>
    <property type="match status" value="1"/>
</dbReference>
<feature type="binding site" evidence="6">
    <location>
        <begin position="112"/>
        <end position="115"/>
    </location>
    <ligand>
        <name>AMP</name>
        <dbReference type="ChEBI" id="CHEBI:456215"/>
    </ligand>
</feature>
<dbReference type="Pfam" id="PF05191">
    <property type="entry name" value="ADK_lid"/>
    <property type="match status" value="1"/>
</dbReference>
<feature type="region of interest" description="NMPbind" evidence="6">
    <location>
        <begin position="57"/>
        <end position="86"/>
    </location>
</feature>
<dbReference type="NCBIfam" id="NF001381">
    <property type="entry name" value="PRK00279.1-3"/>
    <property type="match status" value="1"/>
</dbReference>
<comment type="similarity">
    <text evidence="6">Belongs to the adenylate kinase family. AK2 subfamily.</text>
</comment>
<gene>
    <name evidence="8" type="ORF">ANCCAN_07443</name>
</gene>
<feature type="binding site" evidence="6">
    <location>
        <position position="154"/>
    </location>
    <ligand>
        <name>ATP</name>
        <dbReference type="ChEBI" id="CHEBI:30616"/>
    </ligand>
</feature>
<dbReference type="PRINTS" id="PR00094">
    <property type="entry name" value="ADENYLTKNASE"/>
</dbReference>
<feature type="binding site" evidence="6">
    <location>
        <position position="198"/>
    </location>
    <ligand>
        <name>AMP</name>
        <dbReference type="ChEBI" id="CHEBI:456215"/>
    </ligand>
</feature>
<evidence type="ECO:0000256" key="4">
    <source>
        <dbReference type="ARBA" id="ARBA00022840"/>
    </source>
</evidence>
<dbReference type="InterPro" id="IPR000850">
    <property type="entry name" value="Adenylat/UMP-CMP_kin"/>
</dbReference>
<comment type="subunit">
    <text evidence="6">Monomer.</text>
</comment>
<dbReference type="InterPro" id="IPR028587">
    <property type="entry name" value="AK2"/>
</dbReference>
<feature type="binding site" evidence="6">
    <location>
        <begin position="37"/>
        <end position="42"/>
    </location>
    <ligand>
        <name>ATP</name>
        <dbReference type="ChEBI" id="CHEBI:30616"/>
    </ligand>
</feature>
<dbReference type="FunFam" id="3.40.50.300:FF:000106">
    <property type="entry name" value="Adenylate kinase mitochondrial"/>
    <property type="match status" value="1"/>
</dbReference>
<keyword evidence="5 6" id="KW-0496">Mitochondrion</keyword>
<keyword evidence="2 6" id="KW-0547">Nucleotide-binding</keyword>
<dbReference type="AlphaFoldDB" id="A0A368GQD2"/>
<feature type="binding site" evidence="6">
    <location>
        <begin position="84"/>
        <end position="86"/>
    </location>
    <ligand>
        <name>AMP</name>
        <dbReference type="ChEBI" id="CHEBI:456215"/>
    </ligand>
</feature>
<dbReference type="SUPFAM" id="SSF52540">
    <property type="entry name" value="P-loop containing nucleoside triphosphate hydrolases"/>
    <property type="match status" value="1"/>
</dbReference>
<evidence type="ECO:0000313" key="8">
    <source>
        <dbReference type="EMBL" id="RCN46583.1"/>
    </source>
</evidence>
<dbReference type="OrthoDB" id="439792at2759"/>
<comment type="function">
    <text evidence="6">Catalyzes the reversible transfer of the terminal phosphate group between ATP and AMP. Plays an important role in cellular energy homeostasis and in adenine nucleotide metabolism. Adenylate kinase activity is critical for regulation of the phosphate utilization and the AMP de novo biosynthesis pathways.</text>
</comment>
<dbReference type="Pfam" id="PF00406">
    <property type="entry name" value="ADK"/>
    <property type="match status" value="1"/>
</dbReference>
<evidence type="ECO:0000256" key="1">
    <source>
        <dbReference type="ARBA" id="ARBA00022679"/>
    </source>
</evidence>
<dbReference type="InterPro" id="IPR033690">
    <property type="entry name" value="Adenylat_kinase_CS"/>
</dbReference>
<name>A0A368GQD2_ANCCA</name>
<dbReference type="HAMAP" id="MF_00235">
    <property type="entry name" value="Adenylate_kinase_Adk"/>
    <property type="match status" value="1"/>
</dbReference>
<dbReference type="Proteomes" id="UP000252519">
    <property type="component" value="Unassembled WGS sequence"/>
</dbReference>
<comment type="subcellular location">
    <subcellularLocation>
        <location evidence="6">Cytoplasm</location>
        <location evidence="6">Cytosol</location>
    </subcellularLocation>
    <subcellularLocation>
        <location evidence="6">Mitochondrion intermembrane space</location>
    </subcellularLocation>
    <text evidence="6">Predominantly mitochondrial.</text>
</comment>
<sequence>MAQASPQIQPEEIIRAARSPSETIGRGIRTVLLGPPGSGKGTQAPLLAEKYESCHLSTGDLLRAEMSSGSVLGKKIKEYVDEGKLVSDEMVCELVNVNLNKPECQKGFILDGFPRTVVQAEKLDALLEKRKQPLDTVVEFEIDDRLLERRITGRLFHIKSGRSYHEEFNPPKVPMKDDVTGEPLVRRSDDNVEALRKRMAVYHNMTTPLVGYYQKRGIHTSVDASKSMADVSLKLDQIFAKMTVQKDKVAYV</sequence>
<comment type="catalytic activity">
    <reaction evidence="6">
        <text>AMP + ATP = 2 ADP</text>
        <dbReference type="Rhea" id="RHEA:12973"/>
        <dbReference type="ChEBI" id="CHEBI:30616"/>
        <dbReference type="ChEBI" id="CHEBI:456215"/>
        <dbReference type="ChEBI" id="CHEBI:456216"/>
        <dbReference type="EC" id="2.7.4.3"/>
    </reaction>
</comment>
<keyword evidence="6" id="KW-0963">Cytoplasm</keyword>
<dbReference type="InterPro" id="IPR007862">
    <property type="entry name" value="Adenylate_kinase_lid-dom"/>
</dbReference>
<evidence type="ECO:0000313" key="9">
    <source>
        <dbReference type="Proteomes" id="UP000252519"/>
    </source>
</evidence>
<feature type="binding site" evidence="6">
    <location>
        <position position="119"/>
    </location>
    <ligand>
        <name>AMP</name>
        <dbReference type="ChEBI" id="CHEBI:456215"/>
    </ligand>
</feature>
<feature type="binding site" evidence="6">
    <location>
        <position position="63"/>
    </location>
    <ligand>
        <name>AMP</name>
        <dbReference type="ChEBI" id="CHEBI:456215"/>
    </ligand>
</feature>
<evidence type="ECO:0000256" key="5">
    <source>
        <dbReference type="ARBA" id="ARBA00023128"/>
    </source>
</evidence>
<evidence type="ECO:0000256" key="6">
    <source>
        <dbReference type="HAMAP-Rule" id="MF_03168"/>
    </source>
</evidence>
<dbReference type="GO" id="GO:0004017">
    <property type="term" value="F:AMP kinase activity"/>
    <property type="evidence" value="ECO:0007669"/>
    <property type="project" value="UniProtKB-UniRule"/>
</dbReference>
<feature type="binding site" evidence="6">
    <location>
        <position position="226"/>
    </location>
    <ligand>
        <name>ATP</name>
        <dbReference type="ChEBI" id="CHEBI:30616"/>
    </ligand>
</feature>
<dbReference type="GO" id="GO:0005524">
    <property type="term" value="F:ATP binding"/>
    <property type="evidence" value="ECO:0007669"/>
    <property type="project" value="UniProtKB-KW"/>
</dbReference>
<dbReference type="HAMAP" id="MF_03168">
    <property type="entry name" value="Adenylate_kinase_AK2"/>
    <property type="match status" value="1"/>
</dbReference>
<reference evidence="8 9" key="1">
    <citation type="submission" date="2014-10" db="EMBL/GenBank/DDBJ databases">
        <title>Draft genome of the hookworm Ancylostoma caninum.</title>
        <authorList>
            <person name="Mitreva M."/>
        </authorList>
    </citation>
    <scope>NUCLEOTIDE SEQUENCE [LARGE SCALE GENOMIC DNA]</scope>
    <source>
        <strain evidence="8 9">Baltimore</strain>
    </source>
</reference>
<dbReference type="GO" id="GO:0005829">
    <property type="term" value="C:cytosol"/>
    <property type="evidence" value="ECO:0007669"/>
    <property type="project" value="UniProtKB-SubCell"/>
</dbReference>
<keyword evidence="9" id="KW-1185">Reference proteome</keyword>
<organism evidence="8 9">
    <name type="scientific">Ancylostoma caninum</name>
    <name type="common">Dog hookworm</name>
    <dbReference type="NCBI Taxonomy" id="29170"/>
    <lineage>
        <taxon>Eukaryota</taxon>
        <taxon>Metazoa</taxon>
        <taxon>Ecdysozoa</taxon>
        <taxon>Nematoda</taxon>
        <taxon>Chromadorea</taxon>
        <taxon>Rhabditida</taxon>
        <taxon>Rhabditina</taxon>
        <taxon>Rhabditomorpha</taxon>
        <taxon>Strongyloidea</taxon>
        <taxon>Ancylostomatidae</taxon>
        <taxon>Ancylostomatinae</taxon>
        <taxon>Ancylostoma</taxon>
    </lineage>
</organism>
<keyword evidence="1 6" id="KW-0808">Transferase</keyword>
<dbReference type="GO" id="GO:0046034">
    <property type="term" value="P:ATP metabolic process"/>
    <property type="evidence" value="ECO:0007669"/>
    <property type="project" value="UniProtKB-UniRule"/>
</dbReference>
<protein>
    <recommendedName>
        <fullName evidence="6">Adenylate kinase</fullName>
        <ecNumber evidence="6">2.7.4.3</ecNumber>
    </recommendedName>
    <alternativeName>
        <fullName evidence="6">ATP-AMP transphosphorylase</fullName>
    </alternativeName>
    <alternativeName>
        <fullName evidence="6">ATP:AMP phosphotransferase</fullName>
    </alternativeName>
    <alternativeName>
        <fullName evidence="6">Adenylate kinase cytosolic and mitochondrial</fullName>
    </alternativeName>
    <alternativeName>
        <fullName evidence="6">Adenylate monophosphate kinase</fullName>
    </alternativeName>
</protein>
<dbReference type="GO" id="GO:0006172">
    <property type="term" value="P:ADP biosynthetic process"/>
    <property type="evidence" value="ECO:0007669"/>
    <property type="project" value="UniProtKB-UniRule"/>
</dbReference>
<comment type="domain">
    <text evidence="6">Consists of three domains, a large central CORE domain and two small peripheral domains, NMPbind and LID, which undergo movements during catalysis. The LID domain closes over the site of phosphoryl transfer upon ATP binding. Assembling and dissambling the active center during each catalytic cycle provides an effective means to prevent ATP hydrolysis.</text>
</comment>
<proteinExistence type="inferred from homology"/>
<dbReference type="GO" id="GO:0005758">
    <property type="term" value="C:mitochondrial intermembrane space"/>
    <property type="evidence" value="ECO:0007669"/>
    <property type="project" value="UniProtKB-SubCell"/>
</dbReference>
<dbReference type="EC" id="2.7.4.3" evidence="6"/>
<dbReference type="Gene3D" id="3.40.50.300">
    <property type="entry name" value="P-loop containing nucleotide triphosphate hydrolases"/>
    <property type="match status" value="1"/>
</dbReference>
<evidence type="ECO:0000259" key="7">
    <source>
        <dbReference type="Pfam" id="PF05191"/>
    </source>
</evidence>
<dbReference type="InterPro" id="IPR006259">
    <property type="entry name" value="Adenyl_kin_sub"/>
</dbReference>